<reference evidence="8" key="1">
    <citation type="journal article" date="2021" name="Open Biol.">
        <title>Shared evolutionary footprints suggest mitochondrial oxidative damage underlies multiple complex I losses in fungi.</title>
        <authorList>
            <person name="Schikora-Tamarit M.A."/>
            <person name="Marcet-Houben M."/>
            <person name="Nosek J."/>
            <person name="Gabaldon T."/>
        </authorList>
    </citation>
    <scope>NUCLEOTIDE SEQUENCE</scope>
    <source>
        <strain evidence="8">CBS6075</strain>
    </source>
</reference>
<organism evidence="8 9">
    <name type="scientific">Ogataea philodendri</name>
    <dbReference type="NCBI Taxonomy" id="1378263"/>
    <lineage>
        <taxon>Eukaryota</taxon>
        <taxon>Fungi</taxon>
        <taxon>Dikarya</taxon>
        <taxon>Ascomycota</taxon>
        <taxon>Saccharomycotina</taxon>
        <taxon>Pichiomycetes</taxon>
        <taxon>Pichiales</taxon>
        <taxon>Pichiaceae</taxon>
        <taxon>Ogataea</taxon>
    </lineage>
</organism>
<evidence type="ECO:0000256" key="2">
    <source>
        <dbReference type="ARBA" id="ARBA00022801"/>
    </source>
</evidence>
<evidence type="ECO:0000256" key="4">
    <source>
        <dbReference type="PIRSR" id="PIRSR623088-2"/>
    </source>
</evidence>
<dbReference type="GO" id="GO:0046872">
    <property type="term" value="F:metal ion binding"/>
    <property type="evidence" value="ECO:0007669"/>
    <property type="project" value="UniProtKB-KW"/>
</dbReference>
<dbReference type="PRINTS" id="PR00387">
    <property type="entry name" value="PDIESTERASE1"/>
</dbReference>
<evidence type="ECO:0000256" key="3">
    <source>
        <dbReference type="PIRSR" id="PIRSR623088-1"/>
    </source>
</evidence>
<dbReference type="InterPro" id="IPR036971">
    <property type="entry name" value="PDEase_catalytic_dom_sf"/>
</dbReference>
<keyword evidence="1 5" id="KW-0479">Metal-binding</keyword>
<feature type="binding site" evidence="5">
    <location>
        <position position="411"/>
    </location>
    <ligand>
        <name>Zn(2+)</name>
        <dbReference type="ChEBI" id="CHEBI:29105"/>
        <label>1</label>
    </ligand>
</feature>
<dbReference type="PROSITE" id="PS00126">
    <property type="entry name" value="PDEASE_I_1"/>
    <property type="match status" value="1"/>
</dbReference>
<proteinExistence type="inferred from homology"/>
<feature type="binding site" evidence="5">
    <location>
        <position position="273"/>
    </location>
    <ligand>
        <name>Zn(2+)</name>
        <dbReference type="ChEBI" id="CHEBI:29105"/>
        <label>1</label>
    </ligand>
</feature>
<feature type="binding site" evidence="5">
    <location>
        <position position="312"/>
    </location>
    <ligand>
        <name>Zn(2+)</name>
        <dbReference type="ChEBI" id="CHEBI:29105"/>
        <label>1</label>
    </ligand>
</feature>
<evidence type="ECO:0000256" key="1">
    <source>
        <dbReference type="ARBA" id="ARBA00022723"/>
    </source>
</evidence>
<dbReference type="InterPro" id="IPR002073">
    <property type="entry name" value="PDEase_catalytic_dom"/>
</dbReference>
<comment type="caution">
    <text evidence="8">The sequence shown here is derived from an EMBL/GenBank/DDBJ whole genome shotgun (WGS) entry which is preliminary data.</text>
</comment>
<gene>
    <name evidence="8" type="ORF">OGAPHI_007441</name>
</gene>
<dbReference type="PROSITE" id="PS51845">
    <property type="entry name" value="PDEASE_I_2"/>
    <property type="match status" value="1"/>
</dbReference>
<comment type="cofactor">
    <cofactor evidence="6">
        <name>a divalent metal cation</name>
        <dbReference type="ChEBI" id="CHEBI:60240"/>
    </cofactor>
    <text evidence="6">Binds 2 divalent metal cations per subunit. Site 1 may preferentially bind zinc ions, while site 2 has a preference for magnesium and/or manganese ions.</text>
</comment>
<feature type="domain" description="PDEase" evidence="7">
    <location>
        <begin position="190"/>
        <end position="520"/>
    </location>
</feature>
<evidence type="ECO:0000313" key="8">
    <source>
        <dbReference type="EMBL" id="KAH3660236.1"/>
    </source>
</evidence>
<protein>
    <recommendedName>
        <fullName evidence="6">Phosphodiesterase</fullName>
        <ecNumber evidence="6">3.1.4.-</ecNumber>
    </recommendedName>
</protein>
<dbReference type="Gene3D" id="1.10.1300.10">
    <property type="entry name" value="3'5'-cyclic nucleotide phosphodiesterase, catalytic domain"/>
    <property type="match status" value="1"/>
</dbReference>
<dbReference type="InterPro" id="IPR023174">
    <property type="entry name" value="PDEase_CS"/>
</dbReference>
<comment type="similarity">
    <text evidence="6">Belongs to the cyclic nucleotide phosphodiesterase family.</text>
</comment>
<feature type="binding site" evidence="4">
    <location>
        <position position="313"/>
    </location>
    <ligand>
        <name>AMP</name>
        <dbReference type="ChEBI" id="CHEBI:456215"/>
    </ligand>
</feature>
<dbReference type="GeneID" id="70239405"/>
<dbReference type="GO" id="GO:0004114">
    <property type="term" value="F:3',5'-cyclic-nucleotide phosphodiesterase activity"/>
    <property type="evidence" value="ECO:0007669"/>
    <property type="project" value="InterPro"/>
</dbReference>
<feature type="binding site" evidence="4">
    <location>
        <position position="411"/>
    </location>
    <ligand>
        <name>AMP</name>
        <dbReference type="ChEBI" id="CHEBI:456215"/>
    </ligand>
</feature>
<name>A0A9P8NW08_9ASCO</name>
<dbReference type="EC" id="3.1.4.-" evidence="6"/>
<feature type="binding site" evidence="4">
    <location>
        <position position="477"/>
    </location>
    <ligand>
        <name>AMP</name>
        <dbReference type="ChEBI" id="CHEBI:456215"/>
    </ligand>
</feature>
<dbReference type="Pfam" id="PF00233">
    <property type="entry name" value="PDEase_I"/>
    <property type="match status" value="1"/>
</dbReference>
<feature type="active site" description="Proton donor" evidence="3">
    <location>
        <position position="269"/>
    </location>
</feature>
<evidence type="ECO:0000313" key="9">
    <source>
        <dbReference type="Proteomes" id="UP000769157"/>
    </source>
</evidence>
<feature type="binding site" evidence="4">
    <location>
        <begin position="269"/>
        <end position="273"/>
    </location>
    <ligand>
        <name>AMP</name>
        <dbReference type="ChEBI" id="CHEBI:456215"/>
    </ligand>
</feature>
<evidence type="ECO:0000256" key="5">
    <source>
        <dbReference type="PIRSR" id="PIRSR623088-3"/>
    </source>
</evidence>
<dbReference type="InterPro" id="IPR023088">
    <property type="entry name" value="PDEase"/>
</dbReference>
<feature type="binding site" evidence="5">
    <location>
        <position position="313"/>
    </location>
    <ligand>
        <name>Zn(2+)</name>
        <dbReference type="ChEBI" id="CHEBI:29105"/>
        <label>2</label>
    </ligand>
</feature>
<evidence type="ECO:0000259" key="7">
    <source>
        <dbReference type="PROSITE" id="PS51845"/>
    </source>
</evidence>
<dbReference type="RefSeq" id="XP_046057947.1">
    <property type="nucleotide sequence ID" value="XM_046208838.1"/>
</dbReference>
<dbReference type="PANTHER" id="PTHR11347">
    <property type="entry name" value="CYCLIC NUCLEOTIDE PHOSPHODIESTERASE"/>
    <property type="match status" value="1"/>
</dbReference>
<dbReference type="CDD" id="cd00077">
    <property type="entry name" value="HDc"/>
    <property type="match status" value="1"/>
</dbReference>
<keyword evidence="9" id="KW-1185">Reference proteome</keyword>
<feature type="binding site" evidence="5">
    <location>
        <position position="313"/>
    </location>
    <ligand>
        <name>Zn(2+)</name>
        <dbReference type="ChEBI" id="CHEBI:29105"/>
        <label>1</label>
    </ligand>
</feature>
<keyword evidence="2 6" id="KW-0378">Hydrolase</keyword>
<dbReference type="OrthoDB" id="546632at2759"/>
<dbReference type="GO" id="GO:0007165">
    <property type="term" value="P:signal transduction"/>
    <property type="evidence" value="ECO:0007669"/>
    <property type="project" value="InterPro"/>
</dbReference>
<reference evidence="8" key="2">
    <citation type="submission" date="2021-01" db="EMBL/GenBank/DDBJ databases">
        <authorList>
            <person name="Schikora-Tamarit M.A."/>
        </authorList>
    </citation>
    <scope>NUCLEOTIDE SEQUENCE</scope>
    <source>
        <strain evidence="8">CBS6075</strain>
    </source>
</reference>
<sequence>MISEILILDPSGSPVPQCIGELFDESQTLITRFSGMTSLCIYLSTYTNYTLTQQHDRIERVPNSKEKELDHCVGLIINTDKKGTSGILDTLSFEEQQTLVASRFHHLNLVAICQSLTDSSTKSVLSSRFLPVLRHIYKHIQTRLLRVQTWVGLTDADKYPEINTMGGITKTQVSAETGMKNIRLFSTDIRYIELLDLPHDDEHYKSLIAKWGFPAFELTYDELLYCAYLMFDHALIGYRDDYQTPGFRNRLMLFLFYIRDYYRKGNPFHNFRHAIDVMQSINYFLGQLEKSDFELRLEKHESLALLLAALGHDIGHPGTTNAFLITHKTPIAAIFDNQSILEQYHLAQYLKIMKLFFARDDRCVEIARCSILATDMAKHDAYVHDLDRFDEYVTRQEKLQLICAILIKSADISNVCRPVAQSVKWGLSLGREFAEIGQLEKALKGEETATLKPLPVPLSKITPEEAIEFDPDLDKSQMFFINRFALEFFTKVADRYPPLACLSQELHKNIAHWQLTGKTGN</sequence>
<dbReference type="Proteomes" id="UP000769157">
    <property type="component" value="Unassembled WGS sequence"/>
</dbReference>
<dbReference type="EMBL" id="JAEUBE010000511">
    <property type="protein sequence ID" value="KAH3660236.1"/>
    <property type="molecule type" value="Genomic_DNA"/>
</dbReference>
<dbReference type="SUPFAM" id="SSF109604">
    <property type="entry name" value="HD-domain/PDEase-like"/>
    <property type="match status" value="1"/>
</dbReference>
<evidence type="ECO:0000256" key="6">
    <source>
        <dbReference type="RuleBase" id="RU363067"/>
    </source>
</evidence>
<dbReference type="InterPro" id="IPR003607">
    <property type="entry name" value="HD/PDEase_dom"/>
</dbReference>
<dbReference type="AlphaFoldDB" id="A0A9P8NW08"/>
<accession>A0A9P8NW08</accession>
<dbReference type="SMART" id="SM00471">
    <property type="entry name" value="HDc"/>
    <property type="match status" value="1"/>
</dbReference>